<dbReference type="OrthoDB" id="9782972at2"/>
<sequence>MLKYVVVVAGMLFCSLSGHALQQPIYITDVRVFTGKDLRLTEPVTVEIEANRIKQLHSTPVTPAADATVIRGTGYTLIPGLIDAHAHLTFAAAPQIAALTGDAGFVHHLAGREAGAMLQRGFTTVRDVGGPVFGLKQAIDRGVLTGPRIFPSGALISQTGGHGDFRLPTDIPHDNGLSHTERIGAAAIADGKDAVLKRSREQLMLGASQLKLMAGGGVSSFYDPLDVAQYTEEEMHAAVQAAANWGTYVTVHAYTPRAMQMAIRAGVKSIEHGQLADEATVKLMAKQGVWWSLQPFLDDQYANPQQGEARQKQLQVSNGTDRAYNLAKKHKVQLAWGTDILFSPGKTANQNAQLVKMQRWFSPAEVLKMATYDNGRLLALSGERMPYKGKLGVIEPGALADILLVKGDPIAQLELLADPEQNLLLIIKDGKIYKNALAAN</sequence>
<dbReference type="Gene3D" id="3.20.20.140">
    <property type="entry name" value="Metal-dependent hydrolases"/>
    <property type="match status" value="1"/>
</dbReference>
<dbReference type="EMBL" id="OBEB01000002">
    <property type="protein sequence ID" value="SNY49632.1"/>
    <property type="molecule type" value="Genomic_DNA"/>
</dbReference>
<gene>
    <name evidence="3" type="ORF">SAMN06297280_1485</name>
</gene>
<proteinExistence type="predicted"/>
<dbReference type="InterPro" id="IPR011059">
    <property type="entry name" value="Metal-dep_hydrolase_composite"/>
</dbReference>
<name>A0A285INS8_9GAMM</name>
<feature type="chain" id="PRO_5013261641" evidence="1">
    <location>
        <begin position="21"/>
        <end position="440"/>
    </location>
</feature>
<accession>A0A285INS8</accession>
<evidence type="ECO:0000313" key="4">
    <source>
        <dbReference type="Proteomes" id="UP000219353"/>
    </source>
</evidence>
<dbReference type="RefSeq" id="WP_097110745.1">
    <property type="nucleotide sequence ID" value="NZ_OBEB01000002.1"/>
</dbReference>
<dbReference type="AlphaFoldDB" id="A0A285INS8"/>
<dbReference type="CDD" id="cd01299">
    <property type="entry name" value="Met_dep_hydrolase_A"/>
    <property type="match status" value="1"/>
</dbReference>
<dbReference type="InterPro" id="IPR051781">
    <property type="entry name" value="Metallo-dep_Hydrolase"/>
</dbReference>
<dbReference type="Gene3D" id="2.30.40.10">
    <property type="entry name" value="Urease, subunit C, domain 1"/>
    <property type="match status" value="1"/>
</dbReference>
<dbReference type="InterPro" id="IPR006680">
    <property type="entry name" value="Amidohydro-rel"/>
</dbReference>
<keyword evidence="4" id="KW-1185">Reference proteome</keyword>
<feature type="domain" description="Amidohydrolase-related" evidence="2">
    <location>
        <begin position="76"/>
        <end position="431"/>
    </location>
</feature>
<dbReference type="SUPFAM" id="SSF51338">
    <property type="entry name" value="Composite domain of metallo-dependent hydrolases"/>
    <property type="match status" value="2"/>
</dbReference>
<dbReference type="GO" id="GO:0016810">
    <property type="term" value="F:hydrolase activity, acting on carbon-nitrogen (but not peptide) bonds"/>
    <property type="evidence" value="ECO:0007669"/>
    <property type="project" value="InterPro"/>
</dbReference>
<dbReference type="PANTHER" id="PTHR43135:SF3">
    <property type="entry name" value="ALPHA-D-RIBOSE 1-METHYLPHOSPHONATE 5-TRIPHOSPHATE DIPHOSPHATASE"/>
    <property type="match status" value="1"/>
</dbReference>
<dbReference type="InterPro" id="IPR032466">
    <property type="entry name" value="Metal_Hydrolase"/>
</dbReference>
<evidence type="ECO:0000256" key="1">
    <source>
        <dbReference type="SAM" id="SignalP"/>
    </source>
</evidence>
<evidence type="ECO:0000259" key="2">
    <source>
        <dbReference type="Pfam" id="PF01979"/>
    </source>
</evidence>
<reference evidence="4" key="1">
    <citation type="submission" date="2017-09" db="EMBL/GenBank/DDBJ databases">
        <authorList>
            <person name="Varghese N."/>
            <person name="Submissions S."/>
        </authorList>
    </citation>
    <scope>NUCLEOTIDE SEQUENCE [LARGE SCALE GENOMIC DNA]</scope>
    <source>
        <strain evidence="4">CGMCC 1.12461</strain>
    </source>
</reference>
<organism evidence="3 4">
    <name type="scientific">Arsukibacterium tuosuense</name>
    <dbReference type="NCBI Taxonomy" id="1323745"/>
    <lineage>
        <taxon>Bacteria</taxon>
        <taxon>Pseudomonadati</taxon>
        <taxon>Pseudomonadota</taxon>
        <taxon>Gammaproteobacteria</taxon>
        <taxon>Chromatiales</taxon>
        <taxon>Chromatiaceae</taxon>
        <taxon>Arsukibacterium</taxon>
    </lineage>
</organism>
<evidence type="ECO:0000313" key="3">
    <source>
        <dbReference type="EMBL" id="SNY49632.1"/>
    </source>
</evidence>
<feature type="signal peptide" evidence="1">
    <location>
        <begin position="1"/>
        <end position="20"/>
    </location>
</feature>
<dbReference type="InterPro" id="IPR057744">
    <property type="entry name" value="OTAase-like"/>
</dbReference>
<dbReference type="Pfam" id="PF01979">
    <property type="entry name" value="Amidohydro_1"/>
    <property type="match status" value="1"/>
</dbReference>
<dbReference type="Proteomes" id="UP000219353">
    <property type="component" value="Unassembled WGS sequence"/>
</dbReference>
<dbReference type="PANTHER" id="PTHR43135">
    <property type="entry name" value="ALPHA-D-RIBOSE 1-METHYLPHOSPHONATE 5-TRIPHOSPHATE DIPHOSPHATASE"/>
    <property type="match status" value="1"/>
</dbReference>
<keyword evidence="1" id="KW-0732">Signal</keyword>
<protein>
    <submittedName>
        <fullName evidence="3">Imidazolonepropionase</fullName>
    </submittedName>
</protein>
<dbReference type="SUPFAM" id="SSF51556">
    <property type="entry name" value="Metallo-dependent hydrolases"/>
    <property type="match status" value="1"/>
</dbReference>